<dbReference type="Pfam" id="PF05907">
    <property type="entry name" value="CXXC_Zn-b_euk"/>
    <property type="match status" value="1"/>
</dbReference>
<dbReference type="Proteomes" id="UP000078550">
    <property type="component" value="Unassembled WGS sequence"/>
</dbReference>
<dbReference type="AlphaFoldDB" id="A0A1A8Z8M8"/>
<evidence type="ECO:0000256" key="1">
    <source>
        <dbReference type="SAM" id="MobiDB-lite"/>
    </source>
</evidence>
<gene>
    <name evidence="2" type="ORF">POVWA2_039230</name>
</gene>
<feature type="region of interest" description="Disordered" evidence="1">
    <location>
        <begin position="167"/>
        <end position="197"/>
    </location>
</feature>
<evidence type="ECO:0000313" key="3">
    <source>
        <dbReference type="Proteomes" id="UP000078550"/>
    </source>
</evidence>
<dbReference type="InterPro" id="IPR008584">
    <property type="entry name" value="CXXC_Zn-binding_euk"/>
</dbReference>
<dbReference type="EMBL" id="FLRE01000152">
    <property type="protein sequence ID" value="SBT40216.1"/>
    <property type="molecule type" value="Genomic_DNA"/>
</dbReference>
<evidence type="ECO:0000313" key="2">
    <source>
        <dbReference type="EMBL" id="SBT40216.1"/>
    </source>
</evidence>
<organism evidence="2 3">
    <name type="scientific">Plasmodium ovale wallikeri</name>
    <dbReference type="NCBI Taxonomy" id="864142"/>
    <lineage>
        <taxon>Eukaryota</taxon>
        <taxon>Sar</taxon>
        <taxon>Alveolata</taxon>
        <taxon>Apicomplexa</taxon>
        <taxon>Aconoidasida</taxon>
        <taxon>Haemosporida</taxon>
        <taxon>Plasmodiidae</taxon>
        <taxon>Plasmodium</taxon>
        <taxon>Plasmodium (Plasmodium)</taxon>
    </lineage>
</organism>
<proteinExistence type="predicted"/>
<feature type="compositionally biased region" description="Polar residues" evidence="1">
    <location>
        <begin position="167"/>
        <end position="180"/>
    </location>
</feature>
<sequence>MKNTVVRIKAELENVKKIYCDENFLWTFNSIHKADEGDSAPFASALCDSSSTLTRENIQFRRTDTLDIPNSRGYRRAQNGLAENLRPYDHLTIQALIQMSISPMSALNVNHALFPNFQNSQLPTLSFVYTNYIHDLILYQFYAEFFFPTDRLKIAVPMMTAQVTSGKISPASNAGGMQTSPRKRRNANVTAQTSQRKRAELAQQDCETLRTSIDIVEFIPCGNFIVEDVKGKLYYDVNLSDLNWCDYNQDHDMCVGTLTGTFHYFPHPPPPVQAFRAFSSNRRHFARRQMEQQIKRSQIVSGSTFRTCTRTDVCVASSDTAGLRYSHISGAVLCVVIHRMLQF</sequence>
<protein>
    <submittedName>
        <fullName evidence="2">Uncharacterized protein</fullName>
    </submittedName>
</protein>
<reference evidence="3" key="1">
    <citation type="submission" date="2016-05" db="EMBL/GenBank/DDBJ databases">
        <authorList>
            <person name="Naeem Raeece"/>
        </authorList>
    </citation>
    <scope>NUCLEOTIDE SEQUENCE [LARGE SCALE GENOMIC DNA]</scope>
</reference>
<accession>A0A1A8Z8M8</accession>
<name>A0A1A8Z8M8_PLAOA</name>
<dbReference type="SUPFAM" id="SSF141678">
    <property type="entry name" value="MAL13P1.257-like"/>
    <property type="match status" value="2"/>
</dbReference>